<proteinExistence type="predicted"/>
<dbReference type="GO" id="GO:0000124">
    <property type="term" value="C:SAGA complex"/>
    <property type="evidence" value="ECO:0007669"/>
    <property type="project" value="InterPro"/>
</dbReference>
<dbReference type="HOGENOM" id="CLU_023535_0_0_1"/>
<evidence type="ECO:0000313" key="4">
    <source>
        <dbReference type="Proteomes" id="UP000016924"/>
    </source>
</evidence>
<dbReference type="RefSeq" id="XP_007779352.1">
    <property type="nucleotide sequence ID" value="XM_007781162.1"/>
</dbReference>
<dbReference type="OrthoDB" id="10265994at2759"/>
<sequence length="275" mass="29140">MLEGESDGNNLSTLNGLEVLGALRTSSEADQAANNTSRNASGKNQRSRGPKRESARESARESTRESAATSVAEDHDSVVGDSPGDPSPKVGPSTTASRLIGKAGSRQGSVPAGREASVKADDGAESADGVKVSASERNKLQVGTEVCYKNKAKAAEGEGILCSITNVVGEGKQRRYEIIDSDTDTPTPPTPYRASVNYLVPIPSSNLGLPDLAPGKNVLALYPMTTTFYRAEVVASKNKKDGPAELKEGFVRLRFEGEEEVGRNEDVERRYVLVA</sequence>
<keyword evidence="4" id="KW-1185">Reference proteome</keyword>
<dbReference type="InterPro" id="IPR010750">
    <property type="entry name" value="SGF29_tudor-like_dom"/>
</dbReference>
<name>R7YQ44_CONA1</name>
<dbReference type="PANTHER" id="PTHR21539">
    <property type="entry name" value="SAGA-ASSOCIATED FACTOR 29"/>
    <property type="match status" value="1"/>
</dbReference>
<organism evidence="3 4">
    <name type="scientific">Coniosporium apollinis (strain CBS 100218)</name>
    <name type="common">Rock-inhabiting black yeast</name>
    <dbReference type="NCBI Taxonomy" id="1168221"/>
    <lineage>
        <taxon>Eukaryota</taxon>
        <taxon>Fungi</taxon>
        <taxon>Dikarya</taxon>
        <taxon>Ascomycota</taxon>
        <taxon>Pezizomycotina</taxon>
        <taxon>Dothideomycetes</taxon>
        <taxon>Dothideomycetes incertae sedis</taxon>
        <taxon>Coniosporium</taxon>
    </lineage>
</organism>
<dbReference type="InterPro" id="IPR037802">
    <property type="entry name" value="SGF29"/>
</dbReference>
<dbReference type="eggNOG" id="KOG3038">
    <property type="taxonomic scope" value="Eukaryota"/>
</dbReference>
<feature type="compositionally biased region" description="Polar residues" evidence="1">
    <location>
        <begin position="24"/>
        <end position="44"/>
    </location>
</feature>
<gene>
    <name evidence="3" type="ORF">W97_03265</name>
</gene>
<evidence type="ECO:0000256" key="1">
    <source>
        <dbReference type="SAM" id="MobiDB-lite"/>
    </source>
</evidence>
<dbReference type="PROSITE" id="PS51518">
    <property type="entry name" value="SGF29_C"/>
    <property type="match status" value="1"/>
</dbReference>
<dbReference type="STRING" id="1168221.R7YQ44"/>
<evidence type="ECO:0000313" key="3">
    <source>
        <dbReference type="EMBL" id="EON64035.1"/>
    </source>
</evidence>
<protein>
    <recommendedName>
        <fullName evidence="2">SGF29 C-terminal domain-containing protein</fullName>
    </recommendedName>
</protein>
<accession>R7YQ44</accession>
<dbReference type="PANTHER" id="PTHR21539:SF0">
    <property type="entry name" value="SAGA-ASSOCIATED FACTOR 29"/>
    <property type="match status" value="1"/>
</dbReference>
<dbReference type="Gene3D" id="2.30.30.140">
    <property type="match status" value="1"/>
</dbReference>
<evidence type="ECO:0000259" key="2">
    <source>
        <dbReference type="PROSITE" id="PS51518"/>
    </source>
</evidence>
<reference evidence="4" key="1">
    <citation type="submission" date="2012-06" db="EMBL/GenBank/DDBJ databases">
        <title>The genome sequence of Coniosporium apollinis CBS 100218.</title>
        <authorList>
            <consortium name="The Broad Institute Genome Sequencing Platform"/>
            <person name="Cuomo C."/>
            <person name="Gorbushina A."/>
            <person name="Noack S."/>
            <person name="Walker B."/>
            <person name="Young S.K."/>
            <person name="Zeng Q."/>
            <person name="Gargeya S."/>
            <person name="Fitzgerald M."/>
            <person name="Haas B."/>
            <person name="Abouelleil A."/>
            <person name="Alvarado L."/>
            <person name="Arachchi H.M."/>
            <person name="Berlin A.M."/>
            <person name="Chapman S.B."/>
            <person name="Goldberg J."/>
            <person name="Griggs A."/>
            <person name="Gujja S."/>
            <person name="Hansen M."/>
            <person name="Howarth C."/>
            <person name="Imamovic A."/>
            <person name="Larimer J."/>
            <person name="McCowan C."/>
            <person name="Montmayeur A."/>
            <person name="Murphy C."/>
            <person name="Neiman D."/>
            <person name="Pearson M."/>
            <person name="Priest M."/>
            <person name="Roberts A."/>
            <person name="Saif S."/>
            <person name="Shea T."/>
            <person name="Sisk P."/>
            <person name="Sykes S."/>
            <person name="Wortman J."/>
            <person name="Nusbaum C."/>
            <person name="Birren B."/>
        </authorList>
    </citation>
    <scope>NUCLEOTIDE SEQUENCE [LARGE SCALE GENOMIC DNA]</scope>
    <source>
        <strain evidence="4">CBS 100218</strain>
    </source>
</reference>
<dbReference type="AlphaFoldDB" id="R7YQ44"/>
<feature type="domain" description="SGF29 C-terminal" evidence="2">
    <location>
        <begin position="136"/>
        <end position="275"/>
    </location>
</feature>
<dbReference type="Pfam" id="PF07039">
    <property type="entry name" value="SGF29_Tudor"/>
    <property type="match status" value="1"/>
</dbReference>
<dbReference type="EMBL" id="JH767566">
    <property type="protein sequence ID" value="EON64035.1"/>
    <property type="molecule type" value="Genomic_DNA"/>
</dbReference>
<feature type="compositionally biased region" description="Basic and acidic residues" evidence="1">
    <location>
        <begin position="50"/>
        <end position="64"/>
    </location>
</feature>
<dbReference type="GeneID" id="19900576"/>
<dbReference type="Proteomes" id="UP000016924">
    <property type="component" value="Unassembled WGS sequence"/>
</dbReference>
<feature type="region of interest" description="Disordered" evidence="1">
    <location>
        <begin position="22"/>
        <end position="132"/>
    </location>
</feature>